<dbReference type="EMBL" id="UINC01150502">
    <property type="protein sequence ID" value="SVD43585.1"/>
    <property type="molecule type" value="Genomic_DNA"/>
</dbReference>
<reference evidence="1" key="1">
    <citation type="submission" date="2018-05" db="EMBL/GenBank/DDBJ databases">
        <authorList>
            <person name="Lanie J.A."/>
            <person name="Ng W.-L."/>
            <person name="Kazmierczak K.M."/>
            <person name="Andrzejewski T.M."/>
            <person name="Davidsen T.M."/>
            <person name="Wayne K.J."/>
            <person name="Tettelin H."/>
            <person name="Glass J.I."/>
            <person name="Rusch D."/>
            <person name="Podicherti R."/>
            <person name="Tsui H.-C.T."/>
            <person name="Winkler M.E."/>
        </authorList>
    </citation>
    <scope>NUCLEOTIDE SEQUENCE</scope>
</reference>
<feature type="non-terminal residue" evidence="1">
    <location>
        <position position="35"/>
    </location>
</feature>
<evidence type="ECO:0000313" key="1">
    <source>
        <dbReference type="EMBL" id="SVD43585.1"/>
    </source>
</evidence>
<dbReference type="AlphaFoldDB" id="A0A382VC30"/>
<name>A0A382VC30_9ZZZZ</name>
<sequence>MCLVLLVGCGNEDSVDPARQRLRTEVLTVREALRS</sequence>
<gene>
    <name evidence="1" type="ORF">METZ01_LOCUS396439</name>
</gene>
<protein>
    <submittedName>
        <fullName evidence="1">Uncharacterized protein</fullName>
    </submittedName>
</protein>
<accession>A0A382VC30</accession>
<organism evidence="1">
    <name type="scientific">marine metagenome</name>
    <dbReference type="NCBI Taxonomy" id="408172"/>
    <lineage>
        <taxon>unclassified sequences</taxon>
        <taxon>metagenomes</taxon>
        <taxon>ecological metagenomes</taxon>
    </lineage>
</organism>
<proteinExistence type="predicted"/>